<dbReference type="Proteomes" id="UP000887159">
    <property type="component" value="Unassembled WGS sequence"/>
</dbReference>
<organism evidence="2 3">
    <name type="scientific">Trichonephila clavipes</name>
    <name type="common">Golden silk orbweaver</name>
    <name type="synonym">Nephila clavipes</name>
    <dbReference type="NCBI Taxonomy" id="2585209"/>
    <lineage>
        <taxon>Eukaryota</taxon>
        <taxon>Metazoa</taxon>
        <taxon>Ecdysozoa</taxon>
        <taxon>Arthropoda</taxon>
        <taxon>Chelicerata</taxon>
        <taxon>Arachnida</taxon>
        <taxon>Araneae</taxon>
        <taxon>Araneomorphae</taxon>
        <taxon>Entelegynae</taxon>
        <taxon>Araneoidea</taxon>
        <taxon>Nephilidae</taxon>
        <taxon>Trichonephila</taxon>
    </lineage>
</organism>
<feature type="region of interest" description="Disordered" evidence="1">
    <location>
        <begin position="79"/>
        <end position="107"/>
    </location>
</feature>
<protein>
    <submittedName>
        <fullName evidence="2">Uncharacterized protein</fullName>
    </submittedName>
</protein>
<keyword evidence="3" id="KW-1185">Reference proteome</keyword>
<sequence>MACDEEDCGFQMLNDNEIVTSVQEESDPADEETDEDEDNNNNERFQECNEDVETWMACDAKDCGFQMLNDDKIVTYVQEISNPVDDETDEDEDNNYNESSNGPSNTNTFSALETAMEWYKQQSERCPTQLTAAQENQMPCSETTEGVQQKIRDYFAQ</sequence>
<accession>A0A8X6UYK3</accession>
<dbReference type="EMBL" id="BMAU01021062">
    <property type="protein sequence ID" value="GFX88817.1"/>
    <property type="molecule type" value="Genomic_DNA"/>
</dbReference>
<gene>
    <name evidence="2" type="primary">NCL1_36134</name>
    <name evidence="2" type="ORF">TNCV_2575241</name>
</gene>
<proteinExistence type="predicted"/>
<dbReference type="AlphaFoldDB" id="A0A8X6UYK3"/>
<reference evidence="2" key="1">
    <citation type="submission" date="2020-08" db="EMBL/GenBank/DDBJ databases">
        <title>Multicomponent nature underlies the extraordinary mechanical properties of spider dragline silk.</title>
        <authorList>
            <person name="Kono N."/>
            <person name="Nakamura H."/>
            <person name="Mori M."/>
            <person name="Yoshida Y."/>
            <person name="Ohtoshi R."/>
            <person name="Malay A.D."/>
            <person name="Moran D.A.P."/>
            <person name="Tomita M."/>
            <person name="Numata K."/>
            <person name="Arakawa K."/>
        </authorList>
    </citation>
    <scope>NUCLEOTIDE SEQUENCE</scope>
</reference>
<evidence type="ECO:0000313" key="2">
    <source>
        <dbReference type="EMBL" id="GFX88817.1"/>
    </source>
</evidence>
<feature type="compositionally biased region" description="Polar residues" evidence="1">
    <location>
        <begin position="13"/>
        <end position="23"/>
    </location>
</feature>
<comment type="caution">
    <text evidence="2">The sequence shown here is derived from an EMBL/GenBank/DDBJ whole genome shotgun (WGS) entry which is preliminary data.</text>
</comment>
<feature type="region of interest" description="Disordered" evidence="1">
    <location>
        <begin position="1"/>
        <end position="45"/>
    </location>
</feature>
<evidence type="ECO:0000256" key="1">
    <source>
        <dbReference type="SAM" id="MobiDB-lite"/>
    </source>
</evidence>
<feature type="compositionally biased region" description="Acidic residues" evidence="1">
    <location>
        <begin position="24"/>
        <end position="40"/>
    </location>
</feature>
<evidence type="ECO:0000313" key="3">
    <source>
        <dbReference type="Proteomes" id="UP000887159"/>
    </source>
</evidence>
<feature type="compositionally biased region" description="Acidic residues" evidence="1">
    <location>
        <begin position="84"/>
        <end position="95"/>
    </location>
</feature>
<name>A0A8X6UYK3_TRICX</name>